<evidence type="ECO:0000256" key="2">
    <source>
        <dbReference type="SAM" id="SignalP"/>
    </source>
</evidence>
<keyword evidence="3" id="KW-0449">Lipoprotein</keyword>
<evidence type="ECO:0000256" key="1">
    <source>
        <dbReference type="ARBA" id="ARBA00022729"/>
    </source>
</evidence>
<dbReference type="Gene3D" id="2.50.20.10">
    <property type="entry name" value="Lipoprotein localisation LolA/LolB/LppX"/>
    <property type="match status" value="1"/>
</dbReference>
<name>A0A9D9J3F6_9BACT</name>
<reference evidence="3" key="2">
    <citation type="journal article" date="2021" name="PeerJ">
        <title>Extensive microbial diversity within the chicken gut microbiome revealed by metagenomics and culture.</title>
        <authorList>
            <person name="Gilroy R."/>
            <person name="Ravi A."/>
            <person name="Getino M."/>
            <person name="Pursley I."/>
            <person name="Horton D.L."/>
            <person name="Alikhan N.F."/>
            <person name="Baker D."/>
            <person name="Gharbi K."/>
            <person name="Hall N."/>
            <person name="Watson M."/>
            <person name="Adriaenssens E.M."/>
            <person name="Foster-Nyarko E."/>
            <person name="Jarju S."/>
            <person name="Secka A."/>
            <person name="Antonio M."/>
            <person name="Oren A."/>
            <person name="Chaudhuri R.R."/>
            <person name="La Ragione R."/>
            <person name="Hildebrand F."/>
            <person name="Pallen M.J."/>
        </authorList>
    </citation>
    <scope>NUCLEOTIDE SEQUENCE</scope>
    <source>
        <strain evidence="3">B2-16538</strain>
    </source>
</reference>
<accession>A0A9D9J3F6</accession>
<feature type="chain" id="PRO_5039380943" evidence="2">
    <location>
        <begin position="26"/>
        <end position="214"/>
    </location>
</feature>
<dbReference type="EMBL" id="JADILX010000053">
    <property type="protein sequence ID" value="MBO8485395.1"/>
    <property type="molecule type" value="Genomic_DNA"/>
</dbReference>
<dbReference type="InterPro" id="IPR029046">
    <property type="entry name" value="LolA/LolB/LppX"/>
</dbReference>
<sequence>MMKFTRFAQAAACIIVLTASNAGDAAVFSRFVSALPDARAEFEYAYRLSSGNTEMSGSGSVIFQGDAFVMKGDGLEVYCDGTDRWTVDRNAREAVAELFDRDNMDIFSNPALMAVNADGFFTAVSESSVSSNGKDIVRTVLAPKSNTGRVSSAFLDFSVGDGIPVPVGAHLTMEDGSVLDISISGFECMPAGDISFFSFDAGSLGEDFVVTDLR</sequence>
<dbReference type="CDD" id="cd16325">
    <property type="entry name" value="LolA"/>
    <property type="match status" value="1"/>
</dbReference>
<evidence type="ECO:0000313" key="3">
    <source>
        <dbReference type="EMBL" id="MBO8485395.1"/>
    </source>
</evidence>
<comment type="caution">
    <text evidence="3">The sequence shown here is derived from an EMBL/GenBank/DDBJ whole genome shotgun (WGS) entry which is preliminary data.</text>
</comment>
<gene>
    <name evidence="3" type="ORF">IAB78_03105</name>
</gene>
<dbReference type="AlphaFoldDB" id="A0A9D9J3F6"/>
<dbReference type="InterPro" id="IPR004564">
    <property type="entry name" value="OM_lipoprot_carrier_LolA-like"/>
</dbReference>
<organism evidence="3 4">
    <name type="scientific">Candidatus Cryptobacteroides excrementavium</name>
    <dbReference type="NCBI Taxonomy" id="2840759"/>
    <lineage>
        <taxon>Bacteria</taxon>
        <taxon>Pseudomonadati</taxon>
        <taxon>Bacteroidota</taxon>
        <taxon>Bacteroidia</taxon>
        <taxon>Bacteroidales</taxon>
        <taxon>Candidatus Cryptobacteroides</taxon>
    </lineage>
</organism>
<keyword evidence="1 2" id="KW-0732">Signal</keyword>
<reference evidence="3" key="1">
    <citation type="submission" date="2020-10" db="EMBL/GenBank/DDBJ databases">
        <authorList>
            <person name="Gilroy R."/>
        </authorList>
    </citation>
    <scope>NUCLEOTIDE SEQUENCE</scope>
    <source>
        <strain evidence="3">B2-16538</strain>
    </source>
</reference>
<evidence type="ECO:0000313" key="4">
    <source>
        <dbReference type="Proteomes" id="UP000823750"/>
    </source>
</evidence>
<proteinExistence type="predicted"/>
<protein>
    <submittedName>
        <fullName evidence="3">Outer membrane lipoprotein carrier protein LolA</fullName>
    </submittedName>
</protein>
<dbReference type="Proteomes" id="UP000823750">
    <property type="component" value="Unassembled WGS sequence"/>
</dbReference>
<feature type="signal peptide" evidence="2">
    <location>
        <begin position="1"/>
        <end position="25"/>
    </location>
</feature>
<dbReference type="SUPFAM" id="SSF89392">
    <property type="entry name" value="Prokaryotic lipoproteins and lipoprotein localization factors"/>
    <property type="match status" value="1"/>
</dbReference>